<keyword evidence="4" id="KW-0547">Nucleotide-binding</keyword>
<dbReference type="PROSITE" id="PS00688">
    <property type="entry name" value="SIGMA54_INTERACT_3"/>
    <property type="match status" value="1"/>
</dbReference>
<keyword evidence="8 15" id="KW-0238">DNA-binding</keyword>
<evidence type="ECO:0000256" key="4">
    <source>
        <dbReference type="ARBA" id="ARBA00022741"/>
    </source>
</evidence>
<dbReference type="PROSITE" id="PS00676">
    <property type="entry name" value="SIGMA54_INTERACT_2"/>
    <property type="match status" value="1"/>
</dbReference>
<evidence type="ECO:0000256" key="1">
    <source>
        <dbReference type="ARBA" id="ARBA00004496"/>
    </source>
</evidence>
<dbReference type="InterPro" id="IPR003593">
    <property type="entry name" value="AAA+_ATPase"/>
</dbReference>
<dbReference type="InterPro" id="IPR030828">
    <property type="entry name" value="HTH_TyrR"/>
</dbReference>
<name>A0A1E8FJV4_9ALTE</name>
<dbReference type="PROSITE" id="PS50112">
    <property type="entry name" value="PAS"/>
    <property type="match status" value="1"/>
</dbReference>
<dbReference type="CDD" id="cd00009">
    <property type="entry name" value="AAA"/>
    <property type="match status" value="1"/>
</dbReference>
<dbReference type="Pfam" id="PF18024">
    <property type="entry name" value="HTH_50"/>
    <property type="match status" value="1"/>
</dbReference>
<dbReference type="InterPro" id="IPR025944">
    <property type="entry name" value="Sigma_54_int_dom_CS"/>
</dbReference>
<evidence type="ECO:0000256" key="2">
    <source>
        <dbReference type="ARBA" id="ARBA00022490"/>
    </source>
</evidence>
<feature type="domain" description="Sigma-54 factor interaction" evidence="12">
    <location>
        <begin position="206"/>
        <end position="434"/>
    </location>
</feature>
<dbReference type="Pfam" id="PF00158">
    <property type="entry name" value="Sigma54_activat"/>
    <property type="match status" value="1"/>
</dbReference>
<dbReference type="GO" id="GO:0003677">
    <property type="term" value="F:DNA binding"/>
    <property type="evidence" value="ECO:0007669"/>
    <property type="project" value="UniProtKB-KW"/>
</dbReference>
<evidence type="ECO:0000313" key="15">
    <source>
        <dbReference type="EMBL" id="OFI35898.1"/>
    </source>
</evidence>
<dbReference type="InterPro" id="IPR002078">
    <property type="entry name" value="Sigma_54_int"/>
</dbReference>
<dbReference type="FunFam" id="3.40.50.300:FF:000006">
    <property type="entry name" value="DNA-binding transcriptional regulator NtrC"/>
    <property type="match status" value="1"/>
</dbReference>
<keyword evidence="16" id="KW-1185">Reference proteome</keyword>
<dbReference type="Gene3D" id="3.30.70.260">
    <property type="match status" value="1"/>
</dbReference>
<dbReference type="SUPFAM" id="SSF52540">
    <property type="entry name" value="P-loop containing nucleoside triphosphate hydrolases"/>
    <property type="match status" value="1"/>
</dbReference>
<evidence type="ECO:0000256" key="3">
    <source>
        <dbReference type="ARBA" id="ARBA00022491"/>
    </source>
</evidence>
<evidence type="ECO:0000259" key="12">
    <source>
        <dbReference type="PROSITE" id="PS50045"/>
    </source>
</evidence>
<evidence type="ECO:0000313" key="16">
    <source>
        <dbReference type="Proteomes" id="UP000176037"/>
    </source>
</evidence>
<evidence type="ECO:0000256" key="7">
    <source>
        <dbReference type="ARBA" id="ARBA00023015"/>
    </source>
</evidence>
<gene>
    <name evidence="15" type="ORF">BFC17_09405</name>
</gene>
<keyword evidence="7" id="KW-0805">Transcription regulation</keyword>
<sequence length="518" mass="57948">MRLEISCQDRLGITQDVLDILVTHNIDLRGIEIDEVGKIFLNFPNIKFEDFQHLMPKIRRIEGIEDVKTTLFMPGERERNQLSAIVQTLPDPVFSIDNKGKLLLCNDAVTSGLEMDIDDLLNTEISEYVKGFNFGRWLEGKSPGHKSTKVKFIQQDFVADILPIMVPDAAETAILAGAVVMLKSEVRLGQQITVFHQHGTDSFDKLITQSPIMQQTINEAKRVADLDAPILIFGETGTGKEMLAKACHQSSRRADKAFLALNCGALPDNVAETELFGYAAGTFNQTEGKAGLLEQAAGGTLLLDEIADMSVHLQAKLLRVLEDGEFRRVGDVNPVSVDVRFICTTCQDLGQLVDEGKFRKELYYRLNVLGLVVPALRERRSDIVPLSESFIMQHSAKLGRRPAKLSKSCVDFLQHYPWPGNVRQLQNALFRALSLLDGNEITKEDIQLPSCTPSMTYVDENFEGTLDEEVKKFERDLLRKLYPSYPSTRQLAKKLGLSHTAIANKLREYGINKASVKL</sequence>
<feature type="domain" description="ACT" evidence="14">
    <location>
        <begin position="2"/>
        <end position="75"/>
    </location>
</feature>
<dbReference type="SUPFAM" id="SSF46689">
    <property type="entry name" value="Homeodomain-like"/>
    <property type="match status" value="1"/>
</dbReference>
<dbReference type="Proteomes" id="UP000176037">
    <property type="component" value="Unassembled WGS sequence"/>
</dbReference>
<evidence type="ECO:0000259" key="13">
    <source>
        <dbReference type="PROSITE" id="PS50112"/>
    </source>
</evidence>
<proteinExistence type="predicted"/>
<accession>A0A1E8FJV4</accession>
<dbReference type="InterPro" id="IPR027417">
    <property type="entry name" value="P-loop_NTPase"/>
</dbReference>
<dbReference type="SMART" id="SM00091">
    <property type="entry name" value="PAS"/>
    <property type="match status" value="1"/>
</dbReference>
<dbReference type="InterPro" id="IPR058031">
    <property type="entry name" value="AAA_lid_NorR"/>
</dbReference>
<dbReference type="STRING" id="1856405.BFC17_09405"/>
<organism evidence="15 16">
    <name type="scientific">Alteromonas lipolytica</name>
    <dbReference type="NCBI Taxonomy" id="1856405"/>
    <lineage>
        <taxon>Bacteria</taxon>
        <taxon>Pseudomonadati</taxon>
        <taxon>Pseudomonadota</taxon>
        <taxon>Gammaproteobacteria</taxon>
        <taxon>Alteromonadales</taxon>
        <taxon>Alteromonadaceae</taxon>
        <taxon>Alteromonas/Salinimonas group</taxon>
        <taxon>Alteromonas</taxon>
    </lineage>
</organism>
<dbReference type="AlphaFoldDB" id="A0A1E8FJV4"/>
<keyword evidence="3" id="KW-0678">Repressor</keyword>
<dbReference type="NCBIfam" id="NF008085">
    <property type="entry name" value="PRK10820.1"/>
    <property type="match status" value="1"/>
</dbReference>
<dbReference type="SUPFAM" id="SSF55021">
    <property type="entry name" value="ACT-like"/>
    <property type="match status" value="1"/>
</dbReference>
<dbReference type="Pfam" id="PF25601">
    <property type="entry name" value="AAA_lid_14"/>
    <property type="match status" value="1"/>
</dbReference>
<dbReference type="PROSITE" id="PS50045">
    <property type="entry name" value="SIGMA54_INTERACT_4"/>
    <property type="match status" value="1"/>
</dbReference>
<evidence type="ECO:0000259" key="14">
    <source>
        <dbReference type="PROSITE" id="PS51671"/>
    </source>
</evidence>
<evidence type="ECO:0000256" key="10">
    <source>
        <dbReference type="ARBA" id="ARBA00023163"/>
    </source>
</evidence>
<comment type="caution">
    <text evidence="15">The sequence shown here is derived from an EMBL/GenBank/DDBJ whole genome shotgun (WGS) entry which is preliminary data.</text>
</comment>
<dbReference type="Gene3D" id="1.10.8.60">
    <property type="match status" value="1"/>
</dbReference>
<keyword evidence="9" id="KW-0010">Activator</keyword>
<evidence type="ECO:0000256" key="8">
    <source>
        <dbReference type="ARBA" id="ARBA00023125"/>
    </source>
</evidence>
<feature type="domain" description="PAS" evidence="13">
    <location>
        <begin position="78"/>
        <end position="129"/>
    </location>
</feature>
<keyword evidence="10" id="KW-0804">Transcription</keyword>
<protein>
    <recommendedName>
        <fullName evidence="11">HTH-type transcriptional regulatory protein TyrR</fullName>
    </recommendedName>
</protein>
<dbReference type="PROSITE" id="PS51671">
    <property type="entry name" value="ACT"/>
    <property type="match status" value="1"/>
</dbReference>
<dbReference type="SMART" id="SM00382">
    <property type="entry name" value="AAA"/>
    <property type="match status" value="1"/>
</dbReference>
<dbReference type="OrthoDB" id="9804019at2"/>
<dbReference type="Gene3D" id="3.30.450.20">
    <property type="entry name" value="PAS domain"/>
    <property type="match status" value="1"/>
</dbReference>
<evidence type="ECO:0000256" key="5">
    <source>
        <dbReference type="ARBA" id="ARBA00022797"/>
    </source>
</evidence>
<dbReference type="InterPro" id="IPR013767">
    <property type="entry name" value="PAS_fold"/>
</dbReference>
<dbReference type="GO" id="GO:0005737">
    <property type="term" value="C:cytoplasm"/>
    <property type="evidence" value="ECO:0007669"/>
    <property type="project" value="UniProtKB-SubCell"/>
</dbReference>
<dbReference type="InterPro" id="IPR045865">
    <property type="entry name" value="ACT-like_dom_sf"/>
</dbReference>
<dbReference type="NCBIfam" id="TIGR04381">
    <property type="entry name" value="HTH_TypR"/>
    <property type="match status" value="1"/>
</dbReference>
<keyword evidence="2" id="KW-0963">Cytoplasm</keyword>
<dbReference type="RefSeq" id="WP_070174743.1">
    <property type="nucleotide sequence ID" value="NZ_BMJR01000004.1"/>
</dbReference>
<evidence type="ECO:0000256" key="11">
    <source>
        <dbReference type="ARBA" id="ARBA00029500"/>
    </source>
</evidence>
<dbReference type="InterPro" id="IPR035965">
    <property type="entry name" value="PAS-like_dom_sf"/>
</dbReference>
<keyword evidence="6" id="KW-0067">ATP-binding</keyword>
<dbReference type="InterPro" id="IPR025943">
    <property type="entry name" value="Sigma_54_int_dom_ATP-bd_2"/>
</dbReference>
<dbReference type="InterPro" id="IPR025662">
    <property type="entry name" value="Sigma_54_int_dom_ATP-bd_1"/>
</dbReference>
<dbReference type="InterPro" id="IPR009057">
    <property type="entry name" value="Homeodomain-like_sf"/>
</dbReference>
<dbReference type="Gene3D" id="1.10.10.60">
    <property type="entry name" value="Homeodomain-like"/>
    <property type="match status" value="1"/>
</dbReference>
<dbReference type="PANTHER" id="PTHR32071:SF3">
    <property type="entry name" value="HTH-TYPE TRANSCRIPTIONAL REGULATORY PROTEIN TYRR"/>
    <property type="match status" value="1"/>
</dbReference>
<dbReference type="PANTHER" id="PTHR32071">
    <property type="entry name" value="TRANSCRIPTIONAL REGULATORY PROTEIN"/>
    <property type="match status" value="1"/>
</dbReference>
<evidence type="ECO:0000256" key="9">
    <source>
        <dbReference type="ARBA" id="ARBA00023159"/>
    </source>
</evidence>
<dbReference type="InterPro" id="IPR002912">
    <property type="entry name" value="ACT_dom"/>
</dbReference>
<dbReference type="Gene3D" id="3.40.50.300">
    <property type="entry name" value="P-loop containing nucleotide triphosphate hydrolases"/>
    <property type="match status" value="1"/>
</dbReference>
<dbReference type="Pfam" id="PF00989">
    <property type="entry name" value="PAS"/>
    <property type="match status" value="1"/>
</dbReference>
<dbReference type="SUPFAM" id="SSF55785">
    <property type="entry name" value="PYP-like sensor domain (PAS domain)"/>
    <property type="match status" value="1"/>
</dbReference>
<evidence type="ECO:0000256" key="6">
    <source>
        <dbReference type="ARBA" id="ARBA00022840"/>
    </source>
</evidence>
<dbReference type="GO" id="GO:0006355">
    <property type="term" value="P:regulation of DNA-templated transcription"/>
    <property type="evidence" value="ECO:0007669"/>
    <property type="project" value="InterPro"/>
</dbReference>
<comment type="subcellular location">
    <subcellularLocation>
        <location evidence="1">Cytoplasm</location>
    </subcellularLocation>
</comment>
<dbReference type="GO" id="GO:0005524">
    <property type="term" value="F:ATP binding"/>
    <property type="evidence" value="ECO:0007669"/>
    <property type="project" value="UniProtKB-KW"/>
</dbReference>
<dbReference type="CDD" id="cd04877">
    <property type="entry name" value="ACT_TyrR"/>
    <property type="match status" value="1"/>
</dbReference>
<dbReference type="InterPro" id="IPR000014">
    <property type="entry name" value="PAS"/>
</dbReference>
<reference evidence="15 16" key="1">
    <citation type="submission" date="2016-09" db="EMBL/GenBank/DDBJ databases">
        <title>Alteromonas lipolytica, a new species isolated from sea water.</title>
        <authorList>
            <person name="Wu Y.-H."/>
            <person name="Cheng H."/>
            <person name="Xu X.-W."/>
        </authorList>
    </citation>
    <scope>NUCLEOTIDE SEQUENCE [LARGE SCALE GENOMIC DNA]</scope>
    <source>
        <strain evidence="15 16">JW12</strain>
    </source>
</reference>
<keyword evidence="5" id="KW-0058">Aromatic hydrocarbons catabolism</keyword>
<dbReference type="PROSITE" id="PS00675">
    <property type="entry name" value="SIGMA54_INTERACT_1"/>
    <property type="match status" value="1"/>
</dbReference>
<dbReference type="EMBL" id="MJIC01000004">
    <property type="protein sequence ID" value="OFI35898.1"/>
    <property type="molecule type" value="Genomic_DNA"/>
</dbReference>